<feature type="region of interest" description="Disordered" evidence="1">
    <location>
        <begin position="71"/>
        <end position="102"/>
    </location>
</feature>
<comment type="caution">
    <text evidence="2">The sequence shown here is derived from an EMBL/GenBank/DDBJ whole genome shotgun (WGS) entry which is preliminary data.</text>
</comment>
<evidence type="ECO:0000313" key="3">
    <source>
        <dbReference type="Proteomes" id="UP000299102"/>
    </source>
</evidence>
<name>A0A4C1TZD0_EUMVA</name>
<dbReference type="AlphaFoldDB" id="A0A4C1TZD0"/>
<reference evidence="2 3" key="1">
    <citation type="journal article" date="2019" name="Commun. Biol.">
        <title>The bagworm genome reveals a unique fibroin gene that provides high tensile strength.</title>
        <authorList>
            <person name="Kono N."/>
            <person name="Nakamura H."/>
            <person name="Ohtoshi R."/>
            <person name="Tomita M."/>
            <person name="Numata K."/>
            <person name="Arakawa K."/>
        </authorList>
    </citation>
    <scope>NUCLEOTIDE SEQUENCE [LARGE SCALE GENOMIC DNA]</scope>
</reference>
<protein>
    <submittedName>
        <fullName evidence="2">Uncharacterized protein</fullName>
    </submittedName>
</protein>
<gene>
    <name evidence="2" type="ORF">EVAR_15781_1</name>
</gene>
<proteinExistence type="predicted"/>
<dbReference type="Proteomes" id="UP000299102">
    <property type="component" value="Unassembled WGS sequence"/>
</dbReference>
<evidence type="ECO:0000256" key="1">
    <source>
        <dbReference type="SAM" id="MobiDB-lite"/>
    </source>
</evidence>
<organism evidence="2 3">
    <name type="scientific">Eumeta variegata</name>
    <name type="common">Bagworm moth</name>
    <name type="synonym">Eumeta japonica</name>
    <dbReference type="NCBI Taxonomy" id="151549"/>
    <lineage>
        <taxon>Eukaryota</taxon>
        <taxon>Metazoa</taxon>
        <taxon>Ecdysozoa</taxon>
        <taxon>Arthropoda</taxon>
        <taxon>Hexapoda</taxon>
        <taxon>Insecta</taxon>
        <taxon>Pterygota</taxon>
        <taxon>Neoptera</taxon>
        <taxon>Endopterygota</taxon>
        <taxon>Lepidoptera</taxon>
        <taxon>Glossata</taxon>
        <taxon>Ditrysia</taxon>
        <taxon>Tineoidea</taxon>
        <taxon>Psychidae</taxon>
        <taxon>Oiketicinae</taxon>
        <taxon>Eumeta</taxon>
    </lineage>
</organism>
<keyword evidence="3" id="KW-1185">Reference proteome</keyword>
<accession>A0A4C1TZD0</accession>
<sequence>MGDRGEGGPSKLSLTERNATGEDVTSRPYYVRVWVSSEWLNRSRCDFHKEVEELTGLHIEHGDRTKAARITELKTRTHPDTRHGKENQSAHRKEATRTKRSFLQKLTHNKNKRKLFRITTANFRRAPAQREQRRKARQNFLRLDKKKFKDLAATASGENLSDDIFAVVFSLSSRTSQFTATSTFSAAAPVPLLYTNRDLIRTGSPFRRSSAGLNNFIFTPASPHCQLSG</sequence>
<feature type="compositionally biased region" description="Basic and acidic residues" evidence="1">
    <location>
        <begin position="71"/>
        <end position="97"/>
    </location>
</feature>
<dbReference type="EMBL" id="BGZK01000108">
    <property type="protein sequence ID" value="GBP19433.1"/>
    <property type="molecule type" value="Genomic_DNA"/>
</dbReference>
<evidence type="ECO:0000313" key="2">
    <source>
        <dbReference type="EMBL" id="GBP19433.1"/>
    </source>
</evidence>
<feature type="region of interest" description="Disordered" evidence="1">
    <location>
        <begin position="1"/>
        <end position="20"/>
    </location>
</feature>